<dbReference type="PANTHER" id="PTHR38107">
    <property type="match status" value="1"/>
</dbReference>
<evidence type="ECO:0000256" key="5">
    <source>
        <dbReference type="SAM" id="Phobius"/>
    </source>
</evidence>
<dbReference type="GO" id="GO:0009253">
    <property type="term" value="P:peptidoglycan catabolic process"/>
    <property type="evidence" value="ECO:0007669"/>
    <property type="project" value="InterPro"/>
</dbReference>
<evidence type="ECO:0000313" key="8">
    <source>
        <dbReference type="Proteomes" id="UP000186002"/>
    </source>
</evidence>
<name>A0A1M7CCX9_9HYPH</name>
<dbReference type="InterPro" id="IPR023346">
    <property type="entry name" value="Lysozyme-like_dom_sf"/>
</dbReference>
<dbReference type="InterPro" id="IPR036365">
    <property type="entry name" value="PGBD-like_sf"/>
</dbReference>
<dbReference type="InterPro" id="IPR002477">
    <property type="entry name" value="Peptidoglycan-bd-like"/>
</dbReference>
<evidence type="ECO:0000259" key="6">
    <source>
        <dbReference type="Pfam" id="PF01471"/>
    </source>
</evidence>
<sequence>MKVSERGLAFIAAHEGFASRAYLDPAGVVTIGYGFTMRSRIFASWWLSRHGGPLKVGNVLSREDASKLLLTMLDEEYAPPVEKALAHLTQSEFDACVSVIYNLGARALGWKWAAALRSGDRDGAARLLAQTGVTAGGRRLKGLERRRKDEADLLKTGDYGSAVFPLGPNEAATDPAVHEAQAALTQLGYQPGPVDGLSGQRTKAAVRAFQRDNPPLLVDGQIGPATLSLLSRLMAKKGAERTGAGLGLAGSGAVSLAGFHWQSALLAGLCLLLLVLAIGVVWRFRGRIAAVVTSLWMQSGAKRWVGRESTASS</sequence>
<evidence type="ECO:0000256" key="1">
    <source>
        <dbReference type="ARBA" id="ARBA00022529"/>
    </source>
</evidence>
<dbReference type="GO" id="GO:0016998">
    <property type="term" value="P:cell wall macromolecule catabolic process"/>
    <property type="evidence" value="ECO:0007669"/>
    <property type="project" value="InterPro"/>
</dbReference>
<feature type="domain" description="Peptidoglycan binding-like" evidence="6">
    <location>
        <begin position="174"/>
        <end position="230"/>
    </location>
</feature>
<dbReference type="AlphaFoldDB" id="A0A1M7CCX9"/>
<keyword evidence="5" id="KW-0812">Transmembrane</keyword>
<evidence type="ECO:0000313" key="7">
    <source>
        <dbReference type="EMBL" id="SHL65115.1"/>
    </source>
</evidence>
<comment type="similarity">
    <text evidence="4">Belongs to the glycosyl hydrolase 24 family.</text>
</comment>
<keyword evidence="4" id="KW-0378">Hydrolase</keyword>
<dbReference type="Pfam" id="PF00959">
    <property type="entry name" value="Phage_lysozyme"/>
    <property type="match status" value="1"/>
</dbReference>
<dbReference type="InterPro" id="IPR036366">
    <property type="entry name" value="PGBDSf"/>
</dbReference>
<dbReference type="GO" id="GO:0042742">
    <property type="term" value="P:defense response to bacterium"/>
    <property type="evidence" value="ECO:0007669"/>
    <property type="project" value="UniProtKB-KW"/>
</dbReference>
<dbReference type="PANTHER" id="PTHR38107:SF3">
    <property type="entry name" value="LYSOZYME RRRD-RELATED"/>
    <property type="match status" value="1"/>
</dbReference>
<gene>
    <name evidence="7" type="ORF">SAMN05444272_1131</name>
</gene>
<evidence type="ECO:0000256" key="4">
    <source>
        <dbReference type="RuleBase" id="RU003788"/>
    </source>
</evidence>
<keyword evidence="5" id="KW-0472">Membrane</keyword>
<dbReference type="STRING" id="735517.SAMN05444272_1131"/>
<dbReference type="Pfam" id="PF01471">
    <property type="entry name" value="PG_binding_1"/>
    <property type="match status" value="1"/>
</dbReference>
<keyword evidence="1 4" id="KW-0929">Antimicrobial</keyword>
<accession>A0A1M7CCX9</accession>
<keyword evidence="4" id="KW-0326">Glycosidase</keyword>
<dbReference type="InterPro" id="IPR002196">
    <property type="entry name" value="Glyco_hydro_24"/>
</dbReference>
<organism evidence="7 8">
    <name type="scientific">Roseibium suaedae</name>
    <dbReference type="NCBI Taxonomy" id="735517"/>
    <lineage>
        <taxon>Bacteria</taxon>
        <taxon>Pseudomonadati</taxon>
        <taxon>Pseudomonadota</taxon>
        <taxon>Alphaproteobacteria</taxon>
        <taxon>Hyphomicrobiales</taxon>
        <taxon>Stappiaceae</taxon>
        <taxon>Roseibium</taxon>
    </lineage>
</organism>
<comment type="catalytic activity">
    <reaction evidence="4">
        <text>Hydrolysis of (1-&gt;4)-beta-linkages between N-acetylmuramic acid and N-acetyl-D-glucosamine residues in a peptidoglycan and between N-acetyl-D-glucosamine residues in chitodextrins.</text>
        <dbReference type="EC" id="3.2.1.17"/>
    </reaction>
</comment>
<dbReference type="EC" id="3.2.1.17" evidence="4"/>
<dbReference type="Gene3D" id="1.10.101.10">
    <property type="entry name" value="PGBD-like superfamily/PGBD"/>
    <property type="match status" value="1"/>
</dbReference>
<dbReference type="Proteomes" id="UP000186002">
    <property type="component" value="Unassembled WGS sequence"/>
</dbReference>
<dbReference type="SUPFAM" id="SSF47090">
    <property type="entry name" value="PGBD-like"/>
    <property type="match status" value="1"/>
</dbReference>
<dbReference type="InterPro" id="IPR033907">
    <property type="entry name" value="Endolysin_autolysin"/>
</dbReference>
<dbReference type="InterPro" id="IPR051018">
    <property type="entry name" value="Bacteriophage_GH24"/>
</dbReference>
<proteinExistence type="inferred from homology"/>
<evidence type="ECO:0000256" key="3">
    <source>
        <dbReference type="ARBA" id="ARBA00023200"/>
    </source>
</evidence>
<dbReference type="GO" id="GO:0003796">
    <property type="term" value="F:lysozyme activity"/>
    <property type="evidence" value="ECO:0007669"/>
    <property type="project" value="UniProtKB-EC"/>
</dbReference>
<dbReference type="Gene3D" id="1.10.530.40">
    <property type="match status" value="1"/>
</dbReference>
<keyword evidence="2 4" id="KW-0081">Bacteriolytic enzyme</keyword>
<protein>
    <recommendedName>
        <fullName evidence="4">Lysozyme</fullName>
        <ecNumber evidence="4">3.2.1.17</ecNumber>
    </recommendedName>
</protein>
<keyword evidence="5" id="KW-1133">Transmembrane helix</keyword>
<dbReference type="CDD" id="cd00737">
    <property type="entry name" value="lyz_endolysin_autolysin"/>
    <property type="match status" value="1"/>
</dbReference>
<keyword evidence="8" id="KW-1185">Reference proteome</keyword>
<dbReference type="EMBL" id="FRBW01000001">
    <property type="protein sequence ID" value="SHL65115.1"/>
    <property type="molecule type" value="Genomic_DNA"/>
</dbReference>
<dbReference type="InterPro" id="IPR023347">
    <property type="entry name" value="Lysozyme_dom_sf"/>
</dbReference>
<evidence type="ECO:0000256" key="2">
    <source>
        <dbReference type="ARBA" id="ARBA00022638"/>
    </source>
</evidence>
<dbReference type="RefSeq" id="WP_073009873.1">
    <property type="nucleotide sequence ID" value="NZ_FRBW01000001.1"/>
</dbReference>
<feature type="transmembrane region" description="Helical" evidence="5">
    <location>
        <begin position="265"/>
        <end position="284"/>
    </location>
</feature>
<keyword evidence="3" id="KW-1035">Host cytoplasm</keyword>
<dbReference type="SUPFAM" id="SSF53955">
    <property type="entry name" value="Lysozyme-like"/>
    <property type="match status" value="1"/>
</dbReference>
<dbReference type="OrthoDB" id="5327667at2"/>
<dbReference type="GO" id="GO:0031640">
    <property type="term" value="P:killing of cells of another organism"/>
    <property type="evidence" value="ECO:0007669"/>
    <property type="project" value="UniProtKB-KW"/>
</dbReference>
<reference evidence="7 8" key="1">
    <citation type="submission" date="2016-11" db="EMBL/GenBank/DDBJ databases">
        <authorList>
            <person name="Jaros S."/>
            <person name="Januszkiewicz K."/>
            <person name="Wedrychowicz H."/>
        </authorList>
    </citation>
    <scope>NUCLEOTIDE SEQUENCE [LARGE SCALE GENOMIC DNA]</scope>
    <source>
        <strain evidence="7 8">DSM 22153</strain>
    </source>
</reference>